<keyword evidence="5" id="KW-1185">Reference proteome</keyword>
<keyword evidence="1" id="KW-0560">Oxidoreductase</keyword>
<gene>
    <name evidence="4" type="ORF">CF165_44965</name>
</gene>
<sequence length="367" mass="38131">MTGGPVGVGVVGAGTISGTYLENLTSFPDVRVLRIADLDPGRAAAQAARFGVPRPGTVAELLGDPDVELVVNLTLPASHVEVGLAALEAGKHVWAEKPLALDRQTGRKLLDRAREKNLRVAGAPDTVLGAGLQTARQALDAGRIGRPLTALALFQVPGPESWHPAPEFLFQAGGGPLLDMGPYYLTTLVHLLGPIRRVTGAGGRARETRVIGSGPRAGTAFPVTVPTTVTALVEFEAGSSAQLVLSFDSALRRVGFVELTGTLGTAVLPDPNRFDGPTRLYRSGADEPEELASHGHAASRGTGTLELARAIRAGVPERASGELAYHVLDAMLAIDESLTRGQSVEVGSTAAVPPALPAGWDPYAKTL</sequence>
<reference evidence="5" key="1">
    <citation type="submission" date="2017-07" db="EMBL/GenBank/DDBJ databases">
        <title>Comparative genome mining reveals phylogenetic distribution patterns of secondary metabolites in Amycolatopsis.</title>
        <authorList>
            <person name="Adamek M."/>
            <person name="Alanjary M."/>
            <person name="Sales-Ortells H."/>
            <person name="Goodfellow M."/>
            <person name="Bull A.T."/>
            <person name="Kalinowski J."/>
            <person name="Ziemert N."/>
        </authorList>
    </citation>
    <scope>NUCLEOTIDE SEQUENCE [LARGE SCALE GENOMIC DNA]</scope>
    <source>
        <strain evidence="5">H5</strain>
    </source>
</reference>
<dbReference type="Gene3D" id="3.40.50.720">
    <property type="entry name" value="NAD(P)-binding Rossmann-like Domain"/>
    <property type="match status" value="1"/>
</dbReference>
<dbReference type="Pfam" id="PF22725">
    <property type="entry name" value="GFO_IDH_MocA_C3"/>
    <property type="match status" value="1"/>
</dbReference>
<dbReference type="Gene3D" id="3.30.360.10">
    <property type="entry name" value="Dihydrodipicolinate Reductase, domain 2"/>
    <property type="match status" value="1"/>
</dbReference>
<dbReference type="PANTHER" id="PTHR43818">
    <property type="entry name" value="BCDNA.GH03377"/>
    <property type="match status" value="1"/>
</dbReference>
<dbReference type="InterPro" id="IPR000683">
    <property type="entry name" value="Gfo/Idh/MocA-like_OxRdtase_N"/>
</dbReference>
<feature type="domain" description="Gfo/Idh/MocA-like oxidoreductase N-terminal" evidence="2">
    <location>
        <begin position="7"/>
        <end position="120"/>
    </location>
</feature>
<proteinExistence type="predicted"/>
<dbReference type="GO" id="GO:0016491">
    <property type="term" value="F:oxidoreductase activity"/>
    <property type="evidence" value="ECO:0007669"/>
    <property type="project" value="UniProtKB-KW"/>
</dbReference>
<dbReference type="EMBL" id="NMUL01000068">
    <property type="protein sequence ID" value="OXM59897.1"/>
    <property type="molecule type" value="Genomic_DNA"/>
</dbReference>
<dbReference type="SUPFAM" id="SSF55347">
    <property type="entry name" value="Glyceraldehyde-3-phosphate dehydrogenase-like, C-terminal domain"/>
    <property type="match status" value="1"/>
</dbReference>
<organism evidence="4 5">
    <name type="scientific">Amycolatopsis vastitatis</name>
    <dbReference type="NCBI Taxonomy" id="1905142"/>
    <lineage>
        <taxon>Bacteria</taxon>
        <taxon>Bacillati</taxon>
        <taxon>Actinomycetota</taxon>
        <taxon>Actinomycetes</taxon>
        <taxon>Pseudonocardiales</taxon>
        <taxon>Pseudonocardiaceae</taxon>
        <taxon>Amycolatopsis</taxon>
    </lineage>
</organism>
<dbReference type="AlphaFoldDB" id="A0A229SLN4"/>
<evidence type="ECO:0000313" key="4">
    <source>
        <dbReference type="EMBL" id="OXM59897.1"/>
    </source>
</evidence>
<name>A0A229SLN4_9PSEU</name>
<dbReference type="InterPro" id="IPR050463">
    <property type="entry name" value="Gfo/Idh/MocA_oxidrdct_glycsds"/>
</dbReference>
<dbReference type="Pfam" id="PF01408">
    <property type="entry name" value="GFO_IDH_MocA"/>
    <property type="match status" value="1"/>
</dbReference>
<evidence type="ECO:0000313" key="5">
    <source>
        <dbReference type="Proteomes" id="UP000215199"/>
    </source>
</evidence>
<feature type="domain" description="GFO/IDH/MocA-like oxidoreductase" evidence="3">
    <location>
        <begin position="133"/>
        <end position="266"/>
    </location>
</feature>
<evidence type="ECO:0000256" key="1">
    <source>
        <dbReference type="ARBA" id="ARBA00023002"/>
    </source>
</evidence>
<evidence type="ECO:0000259" key="2">
    <source>
        <dbReference type="Pfam" id="PF01408"/>
    </source>
</evidence>
<dbReference type="OrthoDB" id="9776544at2"/>
<dbReference type="SUPFAM" id="SSF51735">
    <property type="entry name" value="NAD(P)-binding Rossmann-fold domains"/>
    <property type="match status" value="1"/>
</dbReference>
<comment type="caution">
    <text evidence="4">The sequence shown here is derived from an EMBL/GenBank/DDBJ whole genome shotgun (WGS) entry which is preliminary data.</text>
</comment>
<dbReference type="InterPro" id="IPR036291">
    <property type="entry name" value="NAD(P)-bd_dom_sf"/>
</dbReference>
<protein>
    <submittedName>
        <fullName evidence="4">Oxidoreductase</fullName>
    </submittedName>
</protein>
<dbReference type="GO" id="GO:0000166">
    <property type="term" value="F:nucleotide binding"/>
    <property type="evidence" value="ECO:0007669"/>
    <property type="project" value="InterPro"/>
</dbReference>
<dbReference type="InterPro" id="IPR055170">
    <property type="entry name" value="GFO_IDH_MocA-like_dom"/>
</dbReference>
<dbReference type="RefSeq" id="WP_093953721.1">
    <property type="nucleotide sequence ID" value="NZ_NMUL01000068.1"/>
</dbReference>
<dbReference type="Proteomes" id="UP000215199">
    <property type="component" value="Unassembled WGS sequence"/>
</dbReference>
<accession>A0A229SLN4</accession>
<evidence type="ECO:0000259" key="3">
    <source>
        <dbReference type="Pfam" id="PF22725"/>
    </source>
</evidence>
<dbReference type="PANTHER" id="PTHR43818:SF11">
    <property type="entry name" value="BCDNA.GH03377"/>
    <property type="match status" value="1"/>
</dbReference>